<evidence type="ECO:0000313" key="4">
    <source>
        <dbReference type="RefSeq" id="XP_012899844.2"/>
    </source>
</evidence>
<dbReference type="KEGG" id="mpuf:101683137"/>
<dbReference type="GeneID" id="101683137"/>
<dbReference type="RefSeq" id="XP_004769637.2">
    <property type="nucleotide sequence ID" value="XM_004769580.3"/>
</dbReference>
<protein>
    <submittedName>
        <fullName evidence="3 4">Uncharacterized protein LOC101683137</fullName>
    </submittedName>
</protein>
<feature type="region of interest" description="Disordered" evidence="1">
    <location>
        <begin position="1"/>
        <end position="52"/>
    </location>
</feature>
<evidence type="ECO:0000313" key="3">
    <source>
        <dbReference type="RefSeq" id="XP_004769637.2"/>
    </source>
</evidence>
<sequence>MSTPRPWAAPKTRETRLMVNADQREEVRGSSLESAAHPPQAQEGSQQPLPRGLLPWLTEWGGMQEQQDAMERGVQGQDKTRITCKPEEKDSPSKVYLRRLHQMYLSSLANMDFSRRLLERNGWFADVDPESRAGDLLDYTLPRGHELRAVRPEPSARRTGDTGPPRRPPTARPPLRFLKGDSPAGKMEDPSRKTRGHPAAQCDMIKLPEHKKRKPAPPRMTPVPLTLEQAIQTHHVVEARTTRRYWTNYVDQE</sequence>
<accession>A0A8U0N7N5</accession>
<dbReference type="Proteomes" id="UP000000715">
    <property type="component" value="Unplaced"/>
</dbReference>
<feature type="compositionally biased region" description="Basic and acidic residues" evidence="1">
    <location>
        <begin position="11"/>
        <end position="28"/>
    </location>
</feature>
<evidence type="ECO:0000313" key="5">
    <source>
        <dbReference type="RefSeq" id="XP_044935997.1"/>
    </source>
</evidence>
<reference evidence="3 4" key="1">
    <citation type="submission" date="2025-04" db="UniProtKB">
        <authorList>
            <consortium name="RefSeq"/>
        </authorList>
    </citation>
    <scope>IDENTIFICATION</scope>
    <source>
        <tissue evidence="3 4">Brain</tissue>
    </source>
</reference>
<dbReference type="OrthoDB" id="6131651at2759"/>
<name>A0A8U0N7N5_MUSPF</name>
<feature type="region of interest" description="Disordered" evidence="1">
    <location>
        <begin position="147"/>
        <end position="199"/>
    </location>
</feature>
<dbReference type="RefSeq" id="XP_044935997.1">
    <property type="nucleotide sequence ID" value="XM_045080062.1"/>
</dbReference>
<organism evidence="2 3">
    <name type="scientific">Mustela putorius furo</name>
    <name type="common">European domestic ferret</name>
    <name type="synonym">Mustela furo</name>
    <dbReference type="NCBI Taxonomy" id="9669"/>
    <lineage>
        <taxon>Eukaryota</taxon>
        <taxon>Metazoa</taxon>
        <taxon>Chordata</taxon>
        <taxon>Craniata</taxon>
        <taxon>Vertebrata</taxon>
        <taxon>Euteleostomi</taxon>
        <taxon>Mammalia</taxon>
        <taxon>Eutheria</taxon>
        <taxon>Laurasiatheria</taxon>
        <taxon>Carnivora</taxon>
        <taxon>Caniformia</taxon>
        <taxon>Musteloidea</taxon>
        <taxon>Mustelidae</taxon>
        <taxon>Mustelinae</taxon>
        <taxon>Mustela</taxon>
    </lineage>
</organism>
<dbReference type="RefSeq" id="XP_012899844.2">
    <property type="nucleotide sequence ID" value="XM_013044390.2"/>
</dbReference>
<keyword evidence="2" id="KW-1185">Reference proteome</keyword>
<feature type="compositionally biased region" description="Basic and acidic residues" evidence="1">
    <location>
        <begin position="147"/>
        <end position="160"/>
    </location>
</feature>
<evidence type="ECO:0000256" key="1">
    <source>
        <dbReference type="SAM" id="MobiDB-lite"/>
    </source>
</evidence>
<gene>
    <name evidence="3 4 5" type="primary">LOC101683137</name>
</gene>
<dbReference type="AlphaFoldDB" id="A0A8U0N7N5"/>
<proteinExistence type="predicted"/>
<evidence type="ECO:0000313" key="2">
    <source>
        <dbReference type="Proteomes" id="UP000000715"/>
    </source>
</evidence>